<organism evidence="2 3">
    <name type="scientific">Candidatus Accumulibacter vicinus</name>
    <dbReference type="NCBI Taxonomy" id="2954382"/>
    <lineage>
        <taxon>Bacteria</taxon>
        <taxon>Pseudomonadati</taxon>
        <taxon>Pseudomonadota</taxon>
        <taxon>Betaproteobacteria</taxon>
        <taxon>Candidatus Accumulibacter</taxon>
    </lineage>
</organism>
<evidence type="ECO:0000313" key="2">
    <source>
        <dbReference type="EMBL" id="KFB69595.1"/>
    </source>
</evidence>
<dbReference type="InterPro" id="IPR004099">
    <property type="entry name" value="Pyr_nucl-diS_OxRdtase_dimer"/>
</dbReference>
<protein>
    <submittedName>
        <fullName evidence="2">Mercuric reductase</fullName>
        <ecNumber evidence="2">1.16.1.1</ecNumber>
    </submittedName>
</protein>
<dbReference type="GO" id="GO:0003955">
    <property type="term" value="F:NAD(P)H dehydrogenase (quinone) activity"/>
    <property type="evidence" value="ECO:0007669"/>
    <property type="project" value="TreeGrafter"/>
</dbReference>
<dbReference type="PANTHER" id="PTHR43014">
    <property type="entry name" value="MERCURIC REDUCTASE"/>
    <property type="match status" value="1"/>
</dbReference>
<name>A0A084Y4F1_9PROT</name>
<dbReference type="EMBL" id="JDSS02000011">
    <property type="protein sequence ID" value="KFB69595.1"/>
    <property type="molecule type" value="Genomic_DNA"/>
</dbReference>
<dbReference type="STRING" id="1457154.CAPSK01_000654"/>
<dbReference type="Proteomes" id="UP000019812">
    <property type="component" value="Unassembled WGS sequence"/>
</dbReference>
<dbReference type="EC" id="1.16.1.1" evidence="2"/>
<dbReference type="InterPro" id="IPR016156">
    <property type="entry name" value="FAD/NAD-linked_Rdtase_dimer_sf"/>
</dbReference>
<dbReference type="SUPFAM" id="SSF55424">
    <property type="entry name" value="FAD/NAD-linked reductases, dimerisation (C-terminal) domain"/>
    <property type="match status" value="1"/>
</dbReference>
<gene>
    <name evidence="2" type="primary">merA_1</name>
    <name evidence="2" type="ORF">CAPSK01_000654</name>
</gene>
<evidence type="ECO:0000259" key="1">
    <source>
        <dbReference type="Pfam" id="PF02852"/>
    </source>
</evidence>
<dbReference type="Pfam" id="PF02852">
    <property type="entry name" value="Pyr_redox_dim"/>
    <property type="match status" value="1"/>
</dbReference>
<feature type="domain" description="Pyridine nucleotide-disulphide oxidoreductase dimerisation" evidence="1">
    <location>
        <begin position="59"/>
        <end position="165"/>
    </location>
</feature>
<accession>A0A084Y4F1</accession>
<dbReference type="PANTHER" id="PTHR43014:SF4">
    <property type="entry name" value="PYRIDINE NUCLEOTIDE-DISULFIDE OXIDOREDUCTASE RCLA-RELATED"/>
    <property type="match status" value="1"/>
</dbReference>
<comment type="caution">
    <text evidence="2">The sequence shown here is derived from an EMBL/GenBank/DDBJ whole genome shotgun (WGS) entry which is preliminary data.</text>
</comment>
<dbReference type="PRINTS" id="PR00411">
    <property type="entry name" value="PNDRDTASEI"/>
</dbReference>
<reference evidence="2 3" key="1">
    <citation type="submission" date="2014-07" db="EMBL/GenBank/DDBJ databases">
        <title>Expanding our view of genomic diversity in Candidatus Accumulibacter clades.</title>
        <authorList>
            <person name="Skennerton C.T."/>
            <person name="Barr J.J."/>
            <person name="Slater F.R."/>
            <person name="Bond P.L."/>
            <person name="Tyson G.W."/>
        </authorList>
    </citation>
    <scope>NUCLEOTIDE SEQUENCE [LARGE SCALE GENOMIC DNA]</scope>
    <source>
        <strain evidence="3">SK-01</strain>
    </source>
</reference>
<keyword evidence="2" id="KW-0560">Oxidoreductase</keyword>
<sequence length="190" mass="20735">MPLFDPGTGQIADSHVFIAGDATHEREILHEAADEGRIAGDNAGRFPDVRVRPRRAPLSVVFSDPQIMLAGQSYAQLLRSGVDFAVGEVSFEDQGRSRVMLKNRGVLHLYAERCSGRLLGAEMLGPAAEHLGHLLSWSVQRGDSVQAMLDSPFYHPVIEEGLRTALRELQRALRMGPPPVERCLDCGPGA</sequence>
<dbReference type="GO" id="GO:0050660">
    <property type="term" value="F:flavin adenine dinucleotide binding"/>
    <property type="evidence" value="ECO:0007669"/>
    <property type="project" value="TreeGrafter"/>
</dbReference>
<dbReference type="GO" id="GO:0016152">
    <property type="term" value="F:mercury (II) reductase (NADP+) activity"/>
    <property type="evidence" value="ECO:0007669"/>
    <property type="project" value="UniProtKB-EC"/>
</dbReference>
<dbReference type="AlphaFoldDB" id="A0A084Y4F1"/>
<proteinExistence type="predicted"/>
<dbReference type="Gene3D" id="3.50.50.60">
    <property type="entry name" value="FAD/NAD(P)-binding domain"/>
    <property type="match status" value="1"/>
</dbReference>
<evidence type="ECO:0000313" key="3">
    <source>
        <dbReference type="Proteomes" id="UP000019812"/>
    </source>
</evidence>
<dbReference type="InterPro" id="IPR036188">
    <property type="entry name" value="FAD/NAD-bd_sf"/>
</dbReference>
<dbReference type="Gene3D" id="3.30.390.30">
    <property type="match status" value="1"/>
</dbReference>